<proteinExistence type="predicted"/>
<evidence type="ECO:0000313" key="2">
    <source>
        <dbReference type="Proteomes" id="UP001152523"/>
    </source>
</evidence>
<keyword evidence="2" id="KW-1185">Reference proteome</keyword>
<dbReference type="PANTHER" id="PTHR33103:SF19">
    <property type="entry name" value="OS09G0544700 PROTEIN"/>
    <property type="match status" value="1"/>
</dbReference>
<sequence>MYIHDMMSLKLFIDRKAGKVIFAEEDKAFVDFVVNILSLPLAAVSKLLKYETGGGSFGNLHKSVVNLSDTCLHHTKARGPLLKEINSLLSSNTPFLLTGDLAVY</sequence>
<reference evidence="1" key="1">
    <citation type="submission" date="2022-07" db="EMBL/GenBank/DDBJ databases">
        <authorList>
            <person name="Macas J."/>
            <person name="Novak P."/>
            <person name="Neumann P."/>
        </authorList>
    </citation>
    <scope>NUCLEOTIDE SEQUENCE</scope>
</reference>
<gene>
    <name evidence="1" type="ORF">CEPIT_LOCUS32835</name>
</gene>
<name>A0AAV0FD98_9ASTE</name>
<protein>
    <submittedName>
        <fullName evidence="1">Uncharacterized protein</fullName>
    </submittedName>
</protein>
<comment type="caution">
    <text evidence="1">The sequence shown here is derived from an EMBL/GenBank/DDBJ whole genome shotgun (WGS) entry which is preliminary data.</text>
</comment>
<dbReference type="InterPro" id="IPR007750">
    <property type="entry name" value="DUF674"/>
</dbReference>
<evidence type="ECO:0000313" key="1">
    <source>
        <dbReference type="EMBL" id="CAH9133292.1"/>
    </source>
</evidence>
<accession>A0AAV0FD98</accession>
<dbReference type="Pfam" id="PF05056">
    <property type="entry name" value="DUF674"/>
    <property type="match status" value="1"/>
</dbReference>
<dbReference type="AlphaFoldDB" id="A0AAV0FD98"/>
<dbReference type="EMBL" id="CAMAPF010000975">
    <property type="protein sequence ID" value="CAH9133292.1"/>
    <property type="molecule type" value="Genomic_DNA"/>
</dbReference>
<dbReference type="Proteomes" id="UP001152523">
    <property type="component" value="Unassembled WGS sequence"/>
</dbReference>
<organism evidence="1 2">
    <name type="scientific">Cuscuta epithymum</name>
    <dbReference type="NCBI Taxonomy" id="186058"/>
    <lineage>
        <taxon>Eukaryota</taxon>
        <taxon>Viridiplantae</taxon>
        <taxon>Streptophyta</taxon>
        <taxon>Embryophyta</taxon>
        <taxon>Tracheophyta</taxon>
        <taxon>Spermatophyta</taxon>
        <taxon>Magnoliopsida</taxon>
        <taxon>eudicotyledons</taxon>
        <taxon>Gunneridae</taxon>
        <taxon>Pentapetalae</taxon>
        <taxon>asterids</taxon>
        <taxon>lamiids</taxon>
        <taxon>Solanales</taxon>
        <taxon>Convolvulaceae</taxon>
        <taxon>Cuscuteae</taxon>
        <taxon>Cuscuta</taxon>
        <taxon>Cuscuta subgen. Cuscuta</taxon>
    </lineage>
</organism>
<dbReference type="PANTHER" id="PTHR33103">
    <property type="entry name" value="OS01G0153900 PROTEIN"/>
    <property type="match status" value="1"/>
</dbReference>